<dbReference type="GO" id="GO:0030430">
    <property type="term" value="C:host cell cytoplasm"/>
    <property type="evidence" value="ECO:0007669"/>
    <property type="project" value="UniProtKB-ARBA"/>
</dbReference>
<evidence type="ECO:0000256" key="4">
    <source>
        <dbReference type="ARBA" id="ARBA00022913"/>
    </source>
</evidence>
<organism evidence="9 10">
    <name type="scientific">Yersinia rohdei</name>
    <dbReference type="NCBI Taxonomy" id="29485"/>
    <lineage>
        <taxon>Bacteria</taxon>
        <taxon>Pseudomonadati</taxon>
        <taxon>Pseudomonadota</taxon>
        <taxon>Gammaproteobacteria</taxon>
        <taxon>Enterobacterales</taxon>
        <taxon>Yersiniaceae</taxon>
        <taxon>Yersinia</taxon>
    </lineage>
</organism>
<dbReference type="GO" id="GO:0004521">
    <property type="term" value="F:RNA endonuclease activity"/>
    <property type="evidence" value="ECO:0007669"/>
    <property type="project" value="UniProtKB-ARBA"/>
</dbReference>
<accession>A0A0U1HQR1</accession>
<dbReference type="SUPFAM" id="SSF51126">
    <property type="entry name" value="Pectin lyase-like"/>
    <property type="match status" value="1"/>
</dbReference>
<dbReference type="Pfam" id="PF05860">
    <property type="entry name" value="TPS"/>
    <property type="match status" value="1"/>
</dbReference>
<dbReference type="NCBIfam" id="TIGR01901">
    <property type="entry name" value="adhes_NPXG"/>
    <property type="match status" value="1"/>
</dbReference>
<dbReference type="FunFam" id="2.160.20.10:FF:000048">
    <property type="entry name" value="tRNA nuclease CdiA"/>
    <property type="match status" value="1"/>
</dbReference>
<dbReference type="GO" id="GO:0090729">
    <property type="term" value="F:toxin activity"/>
    <property type="evidence" value="ECO:0007669"/>
    <property type="project" value="UniProtKB-KW"/>
</dbReference>
<evidence type="ECO:0000256" key="5">
    <source>
        <dbReference type="ARBA" id="ARBA00023026"/>
    </source>
</evidence>
<comment type="subcellular location">
    <subcellularLocation>
        <location evidence="1">Target cell</location>
        <location evidence="1">Target cell cytoplasm</location>
    </subcellularLocation>
</comment>
<evidence type="ECO:0000256" key="3">
    <source>
        <dbReference type="ARBA" id="ARBA00022729"/>
    </source>
</evidence>
<evidence type="ECO:0000256" key="7">
    <source>
        <dbReference type="SAM" id="SignalP"/>
    </source>
</evidence>
<gene>
    <name evidence="9" type="primary">hpmA</name>
    <name evidence="9" type="ORF">ERS008555_01234</name>
</gene>
<feature type="chain" id="PRO_5006709335" evidence="7">
    <location>
        <begin position="35"/>
        <end position="698"/>
    </location>
</feature>
<reference evidence="10" key="1">
    <citation type="submission" date="2015-03" db="EMBL/GenBank/DDBJ databases">
        <authorList>
            <consortium name="Pathogen Informatics"/>
            <person name="Murphy D."/>
        </authorList>
    </citation>
    <scope>NUCLEOTIDE SEQUENCE [LARGE SCALE GENOMIC DNA]</scope>
    <source>
        <strain evidence="10">68/02</strain>
    </source>
</reference>
<protein>
    <submittedName>
        <fullName evidence="9">Hemagglutinin/adhesin repeat-containing protein</fullName>
    </submittedName>
</protein>
<evidence type="ECO:0000256" key="1">
    <source>
        <dbReference type="ARBA" id="ARBA00004219"/>
    </source>
</evidence>
<dbReference type="InterPro" id="IPR010069">
    <property type="entry name" value="CdiA_FHA1_rpt"/>
</dbReference>
<dbReference type="EMBL" id="CTKE01000005">
    <property type="protein sequence ID" value="CQI88883.1"/>
    <property type="molecule type" value="Genomic_DNA"/>
</dbReference>
<name>A0A0U1HQR1_YERRO</name>
<comment type="similarity">
    <text evidence="6">In the N-terminal section; belongs to the CdiA toxin family.</text>
</comment>
<dbReference type="AlphaFoldDB" id="A0A0U1HQR1"/>
<dbReference type="NCBIfam" id="TIGR01731">
    <property type="entry name" value="fil_hemag_20aa"/>
    <property type="match status" value="5"/>
</dbReference>
<dbReference type="SMART" id="SM00912">
    <property type="entry name" value="Haemagg_act"/>
    <property type="match status" value="1"/>
</dbReference>
<dbReference type="InterPro" id="IPR011050">
    <property type="entry name" value="Pectin_lyase_fold/virulence"/>
</dbReference>
<dbReference type="Gene3D" id="2.160.20.10">
    <property type="entry name" value="Single-stranded right-handed beta-helix, Pectin lyase-like"/>
    <property type="match status" value="1"/>
</dbReference>
<dbReference type="Pfam" id="PF05594">
    <property type="entry name" value="Fil_haemagg"/>
    <property type="match status" value="4"/>
</dbReference>
<evidence type="ECO:0000256" key="2">
    <source>
        <dbReference type="ARBA" id="ARBA00022656"/>
    </source>
</evidence>
<evidence type="ECO:0000256" key="6">
    <source>
        <dbReference type="ARBA" id="ARBA00024043"/>
    </source>
</evidence>
<keyword evidence="4" id="KW-1266">Target cell cytoplasm</keyword>
<dbReference type="RefSeq" id="WP_231586320.1">
    <property type="nucleotide sequence ID" value="NZ_CTKE01000005.1"/>
</dbReference>
<proteinExistence type="inferred from homology"/>
<keyword evidence="5" id="KW-0843">Virulence</keyword>
<keyword evidence="3 7" id="KW-0732">Signal</keyword>
<evidence type="ECO:0000313" key="9">
    <source>
        <dbReference type="EMBL" id="CQI88883.1"/>
    </source>
</evidence>
<evidence type="ECO:0000259" key="8">
    <source>
        <dbReference type="SMART" id="SM00912"/>
    </source>
</evidence>
<sequence length="698" mass="71696">MKKNNEPTIKTHHQLLSYTLCALLVLQPVMPALAAEVNIAGGNTQLDKAGNGVPVVNIATPNQSGISHNQYNDFNVGKEGLILNNATGQLTQSQLGGLIQNNPNLQAGHEAKAIINEVVGANRSQLQGYLEVAGKQASVMVANPYGITCDGCGFINTPNVTLTTGKTIMDANGKLQALEVTQGAISIQGKGLDASQSGALSIISRATEINAQLYAQDLTLIAGSNRVDAAGHVSALQGKGDVPKVAVDTGALGGMYANRIRLVSSEKGVGVNLGNLNARQGDIQLDSSGKLTLNNSLAQGSLNVSATEMTLGGNHKSGQDMVLSSQGKLSVNNASLNSDQQLALKGGDLALEQSTLSAAKAVTVDSTGKLRAANSTVQAGSDVQGKLVGGQTLTLKGTEQQWLNSQLGAGTVLATAQNNLILDEGSTLTGLDGVTLQGGTLNLAGKTSSGGDATLQGTDLQSTRNSLFNAQGDIHLTFSGNANWQGQLTAGRDLTLQAATLDNSGQLAANRHNQITAQSLNNSGLMQAQGSQNLDVGQLDNRGQLQSAGALTLNAETVNNRGLIGSEQQLALTVRDILHVDGSLYAEGPLNVRAGEFLLAGRTTGKQGIAINSNLTAAEGSVLLSSGDIHLQGGELMLSGLLSGDRALTVTGKQFTTGNSAQIQAKDSITLNTEKNAQLAGVFTTLGDLNVVAGTAEN</sequence>
<dbReference type="InterPro" id="IPR008619">
    <property type="entry name" value="Filamentous_hemagglutn_rpt"/>
</dbReference>
<dbReference type="InterPro" id="IPR008638">
    <property type="entry name" value="FhaB/CdiA-like_TPS"/>
</dbReference>
<evidence type="ECO:0000313" key="10">
    <source>
        <dbReference type="Proteomes" id="UP000042054"/>
    </source>
</evidence>
<feature type="domain" description="Filamentous haemagglutinin FhaB/tRNA nuclease CdiA-like TPS" evidence="8">
    <location>
        <begin position="50"/>
        <end position="172"/>
    </location>
</feature>
<dbReference type="Proteomes" id="UP000042054">
    <property type="component" value="Unassembled WGS sequence"/>
</dbReference>
<dbReference type="InterPro" id="IPR012334">
    <property type="entry name" value="Pectin_lyas_fold"/>
</dbReference>
<feature type="signal peptide" evidence="7">
    <location>
        <begin position="1"/>
        <end position="34"/>
    </location>
</feature>
<keyword evidence="2" id="KW-0800">Toxin</keyword>